<evidence type="ECO:0000313" key="1">
    <source>
        <dbReference type="EMBL" id="SFZ81629.1"/>
    </source>
</evidence>
<gene>
    <name evidence="1" type="ORF">SAMN02983003_0603</name>
</gene>
<sequence length="252" mass="28571">MAAPTFILSFFDYTGNAVRDWAEAGAECICYDIQHEPGRGRSERVGAGWIHYRHADLTPGSEDWGWIKLAWRKGDIRLIYAFPPCDDMAVSGAKHFARKAAEKGADFQRKAAEMAMHVAEFADEIEAPYVIENPNSVLSTLWRKPDHYFNPNEFGGYLPEDDQHPRHPRYIAPRDAYTKRTGLWVSKGFQMPEAKPVEPEVIERVNSKGKTLRGSRQFWLLGGKSLKTKNIRNETPRGFARASFLANGEELA</sequence>
<reference evidence="1 2" key="1">
    <citation type="submission" date="2016-11" db="EMBL/GenBank/DDBJ databases">
        <authorList>
            <person name="Jaros S."/>
            <person name="Januszkiewicz K."/>
            <person name="Wedrychowicz H."/>
        </authorList>
    </citation>
    <scope>NUCLEOTIDE SEQUENCE [LARGE SCALE GENOMIC DNA]</scope>
    <source>
        <strain evidence="1 2">ATCC 23634</strain>
    </source>
</reference>
<proteinExistence type="predicted"/>
<evidence type="ECO:0000313" key="2">
    <source>
        <dbReference type="Proteomes" id="UP000183447"/>
    </source>
</evidence>
<dbReference type="AlphaFoldDB" id="A0A1K2HTT2"/>
<dbReference type="Proteomes" id="UP000183447">
    <property type="component" value="Unassembled WGS sequence"/>
</dbReference>
<dbReference type="EMBL" id="FPKU01000001">
    <property type="protein sequence ID" value="SFZ81629.1"/>
    <property type="molecule type" value="Genomic_DNA"/>
</dbReference>
<accession>A0A1K2HTT2</accession>
<organism evidence="1 2">
    <name type="scientific">Devosia enhydra</name>
    <dbReference type="NCBI Taxonomy" id="665118"/>
    <lineage>
        <taxon>Bacteria</taxon>
        <taxon>Pseudomonadati</taxon>
        <taxon>Pseudomonadota</taxon>
        <taxon>Alphaproteobacteria</taxon>
        <taxon>Hyphomicrobiales</taxon>
        <taxon>Devosiaceae</taxon>
        <taxon>Devosia</taxon>
    </lineage>
</organism>
<dbReference type="RefSeq" id="WP_072338902.1">
    <property type="nucleotide sequence ID" value="NZ_FPKU01000001.1"/>
</dbReference>
<dbReference type="OrthoDB" id="9134166at2"/>
<keyword evidence="2" id="KW-1185">Reference proteome</keyword>
<name>A0A1K2HTT2_9HYPH</name>
<evidence type="ECO:0008006" key="3">
    <source>
        <dbReference type="Google" id="ProtNLM"/>
    </source>
</evidence>
<protein>
    <recommendedName>
        <fullName evidence="3">DNA (Cytosine-5)-methyltransferase 1</fullName>
    </recommendedName>
</protein>
<dbReference type="STRING" id="665118.SAMN02983003_0603"/>